<evidence type="ECO:0000313" key="1">
    <source>
        <dbReference type="EMBL" id="NNJ16156.1"/>
    </source>
</evidence>
<dbReference type="Proteomes" id="UP000010448">
    <property type="component" value="Unassembled WGS sequence"/>
</dbReference>
<proteinExistence type="predicted"/>
<sequence length="158" mass="17945">MDLPVYYCKSWFRMKKIAIEPMGEALAHSRHLSGESYTALVGSDSAPSCFIEVFLDKGMVGVGFLDEKCREYLTYQFQVIDVNGLFLTMATHREFEGGGDKVVGGSSYIFNENGELIVRREKFNPHEVEEARSSFDPSQNYEKIPKFGCYSDVIRADR</sequence>
<organism evidence="1 2">
    <name type="scientific">Pseudomonas bharatica CSV86</name>
    <dbReference type="NCBI Taxonomy" id="1005395"/>
    <lineage>
        <taxon>Bacteria</taxon>
        <taxon>Pseudomonadati</taxon>
        <taxon>Pseudomonadota</taxon>
        <taxon>Gammaproteobacteria</taxon>
        <taxon>Pseudomonadales</taxon>
        <taxon>Pseudomonadaceae</taxon>
        <taxon>Pseudomonas</taxon>
        <taxon>Pseudomonas bharatica</taxon>
    </lineage>
</organism>
<reference evidence="1 2" key="1">
    <citation type="journal article" date="2013" name="Genome Announc.">
        <title>Genome Sequence of Naphthalene-Degrading Soil Bacterium Pseudomonas putida CSV86.</title>
        <authorList>
            <person name="Phale P.S."/>
            <person name="Paliwal V."/>
            <person name="Raju S.C."/>
            <person name="Modak A."/>
            <person name="Purohit H.J."/>
        </authorList>
    </citation>
    <scope>NUCLEOTIDE SEQUENCE [LARGE SCALE GENOMIC DNA]</scope>
    <source>
        <strain evidence="1 2">CSV86</strain>
    </source>
</reference>
<dbReference type="RefSeq" id="WP_080604694.1">
    <property type="nucleotide sequence ID" value="NZ_AMWJ02000001.1"/>
</dbReference>
<comment type="caution">
    <text evidence="1">The sequence shown here is derived from an EMBL/GenBank/DDBJ whole genome shotgun (WGS) entry which is preliminary data.</text>
</comment>
<accession>A0A7K4EER9</accession>
<evidence type="ECO:0000313" key="2">
    <source>
        <dbReference type="Proteomes" id="UP000010448"/>
    </source>
</evidence>
<name>A0A7K4EER9_9PSED</name>
<dbReference type="OrthoDB" id="1084276at2"/>
<dbReference type="EMBL" id="AMWJ02000001">
    <property type="protein sequence ID" value="NNJ16156.1"/>
    <property type="molecule type" value="Genomic_DNA"/>
</dbReference>
<dbReference type="AlphaFoldDB" id="A0A7K4EER9"/>
<gene>
    <name evidence="1" type="ORF">CSV86_013410</name>
</gene>
<keyword evidence="2" id="KW-1185">Reference proteome</keyword>
<protein>
    <submittedName>
        <fullName evidence="1">Lytic transglycosylase</fullName>
    </submittedName>
</protein>